<proteinExistence type="inferred from homology"/>
<dbReference type="InterPro" id="IPR008681">
    <property type="entry name" value="Neg-reg_MecA"/>
</dbReference>
<evidence type="ECO:0000313" key="6">
    <source>
        <dbReference type="Proteomes" id="UP001197974"/>
    </source>
</evidence>
<evidence type="ECO:0000256" key="3">
    <source>
        <dbReference type="ARBA" id="ARBA00023287"/>
    </source>
</evidence>
<comment type="similarity">
    <text evidence="1 4">Belongs to the MecA family.</text>
</comment>
<evidence type="ECO:0000256" key="2">
    <source>
        <dbReference type="ARBA" id="ARBA00011738"/>
    </source>
</evidence>
<dbReference type="NCBIfam" id="NF002781">
    <property type="entry name" value="PRK02899.1"/>
    <property type="match status" value="1"/>
</dbReference>
<dbReference type="EMBL" id="CP129013">
    <property type="protein sequence ID" value="WLR43760.1"/>
    <property type="molecule type" value="Genomic_DNA"/>
</dbReference>
<dbReference type="HAMAP" id="MF_01124">
    <property type="entry name" value="MecA"/>
    <property type="match status" value="1"/>
</dbReference>
<dbReference type="PIRSF" id="PIRSF029008">
    <property type="entry name" value="MecA"/>
    <property type="match status" value="1"/>
</dbReference>
<name>A0ABY9K1N7_9BACI</name>
<keyword evidence="6" id="KW-1185">Reference proteome</keyword>
<protein>
    <recommendedName>
        <fullName evidence="4">Adapter protein MecA</fullName>
    </recommendedName>
</protein>
<dbReference type="RefSeq" id="WP_226538576.1">
    <property type="nucleotide sequence ID" value="NZ_CP129013.1"/>
</dbReference>
<evidence type="ECO:0000313" key="5">
    <source>
        <dbReference type="EMBL" id="WLR43760.1"/>
    </source>
</evidence>
<comment type="subunit">
    <text evidence="2 4">Homodimer.</text>
</comment>
<dbReference type="Pfam" id="PF05389">
    <property type="entry name" value="MecA"/>
    <property type="match status" value="1"/>
</dbReference>
<organism evidence="5 6">
    <name type="scientific">Bacillus carboniphilus</name>
    <dbReference type="NCBI Taxonomy" id="86663"/>
    <lineage>
        <taxon>Bacteria</taxon>
        <taxon>Bacillati</taxon>
        <taxon>Bacillota</taxon>
        <taxon>Bacilli</taxon>
        <taxon>Bacillales</taxon>
        <taxon>Bacillaceae</taxon>
        <taxon>Bacillus</taxon>
    </lineage>
</organism>
<dbReference type="PANTHER" id="PTHR39161">
    <property type="entry name" value="ADAPTER PROTEIN MECA"/>
    <property type="match status" value="1"/>
</dbReference>
<gene>
    <name evidence="4" type="primary">mecA</name>
    <name evidence="5" type="ORF">LC087_06425</name>
</gene>
<accession>A0ABY9K1N7</accession>
<sequence length="198" mass="22825">MRLERLNYDKIKIFLTLDDLMDRGLSREDLWRDSLKVHQLFQDMMNEASEELGFEPNGPIAIEVFSLQAQGMVIIVTKSQIDTLDEEFIDDVIEMQVMLDERNAVLYGFDQFEDVIRLGHVLSTIQVTGGTLFLYQGRYYLWIKDIPELVNLDSLIAILAEYGSSTPITPEFLGEYGQNIMDDNAVETITTHFNLFKN</sequence>
<dbReference type="Proteomes" id="UP001197974">
    <property type="component" value="Chromosome"/>
</dbReference>
<comment type="domain">
    <text evidence="4">The N-terminal domain has binding sites for ComK and probably for unfolded/aggregated proteins; the C-terminal domain interacts with ClpC.</text>
</comment>
<dbReference type="Gene3D" id="3.30.70.1950">
    <property type="match status" value="1"/>
</dbReference>
<evidence type="ECO:0000256" key="1">
    <source>
        <dbReference type="ARBA" id="ARBA00005397"/>
    </source>
</evidence>
<dbReference type="PANTHER" id="PTHR39161:SF2">
    <property type="entry name" value="ADAPTER PROTEIN MECA 2"/>
    <property type="match status" value="1"/>
</dbReference>
<comment type="function">
    <text evidence="4">Enables the recognition and targeting of unfolded and aggregated proteins to the ClpC protease or to other proteins involved in proteolysis. Acts negatively in the development of competence by binding ComK and recruiting it to the ClpCP protease. When overexpressed, inhibits sporulation. Also involved in Spx degradation by ClpC.</text>
</comment>
<keyword evidence="3 4" id="KW-0178">Competence</keyword>
<dbReference type="InterPro" id="IPR038471">
    <property type="entry name" value="MecA_C_sf"/>
</dbReference>
<evidence type="ECO:0000256" key="4">
    <source>
        <dbReference type="HAMAP-Rule" id="MF_01124"/>
    </source>
</evidence>
<reference evidence="5 6" key="1">
    <citation type="submission" date="2023-06" db="EMBL/GenBank/DDBJ databases">
        <title>Five Gram-positive bacteria isolated from mangrove sediments in Shenzhen, Guangdong, China.</title>
        <authorList>
            <person name="Yu S."/>
            <person name="Zheng W."/>
            <person name="Huang Y."/>
        </authorList>
    </citation>
    <scope>NUCLEOTIDE SEQUENCE [LARGE SCALE GENOMIC DNA]</scope>
    <source>
        <strain evidence="5 6">SaN35-3</strain>
    </source>
</reference>
<keyword evidence="4" id="KW-0749">Sporulation</keyword>